<evidence type="ECO:0000256" key="5">
    <source>
        <dbReference type="ARBA" id="ARBA00022692"/>
    </source>
</evidence>
<dbReference type="RefSeq" id="WP_214394023.1">
    <property type="nucleotide sequence ID" value="NZ_JAFLWW010000020.1"/>
</dbReference>
<evidence type="ECO:0000256" key="6">
    <source>
        <dbReference type="ARBA" id="ARBA00022989"/>
    </source>
</evidence>
<sequence>MKTFQKLGQMPIGLTVPALALLLVIFGIPIIHLFLNSINAPAFSATNYYKFFGQPANVRVLFQTIEVSVVATAICLIVGYPTAYLIVTASRSLRITLIALVIIPYLTSGLARTYAWIVILGDRGVINNVLVHLGVIHSPLQLIYNTMAVYIGMVHIMLPLMILPLVSAMMGIDRSLMAAARSMGARPLTAFWRVFFPLSLPGVRSGSLLVFVFCLGFYITPAALGGLRDAMLSTFIAGQVASSFDIPRIATSAFILLAIAVAVLSMLGLDLAGAQGRAPTPARKSWVARLPIFGLLKRYFSEFLSPYRAKLWTTQLYQAGDNSSLSNIVGPLFVLLVMVYLLSPGLIVIIMSFSAGAFLEFPPSGLSLQWYRSFFGDPSWNGAAWTSIQIGVAVAILSTIVGTLAAYGLNRTHPRLRGLLTMAILTPVTIPVIVVGIATYLGLVNLGLIGSTTGIVLAQSLGAIGIVVVIVSATLANFDRTLEQAAKSMRASPLQTFMRVTLPLIRPGVIGGAVFAFLHSFDELVITSLVSGYSIRTLPLKMWENIRNQIDPTIAAVSALLMLVPVLWLIVLYLTWWRSRPRDHHSLRELAT</sequence>
<feature type="transmembrane region" description="Helical" evidence="8">
    <location>
        <begin position="147"/>
        <end position="169"/>
    </location>
</feature>
<dbReference type="EMBL" id="JAFLWW010000020">
    <property type="protein sequence ID" value="MBT1160231.1"/>
    <property type="molecule type" value="Genomic_DNA"/>
</dbReference>
<reference evidence="10" key="2">
    <citation type="submission" date="2021-03" db="EMBL/GenBank/DDBJ databases">
        <authorList>
            <person name="Artuso I."/>
            <person name="Turrini P."/>
            <person name="Pirolo M."/>
            <person name="Lugli G.A."/>
            <person name="Ventura M."/>
            <person name="Visca P."/>
        </authorList>
    </citation>
    <scope>NUCLEOTIDE SEQUENCE</scope>
    <source>
        <strain evidence="10">LMG 26462</strain>
    </source>
</reference>
<keyword evidence="4" id="KW-1003">Cell membrane</keyword>
<feature type="transmembrane region" description="Helical" evidence="8">
    <location>
        <begin position="190"/>
        <end position="219"/>
    </location>
</feature>
<dbReference type="SUPFAM" id="SSF161098">
    <property type="entry name" value="MetI-like"/>
    <property type="match status" value="2"/>
</dbReference>
<feature type="transmembrane region" description="Helical" evidence="8">
    <location>
        <begin position="249"/>
        <end position="269"/>
    </location>
</feature>
<dbReference type="PANTHER" id="PTHR42929:SF5">
    <property type="entry name" value="ABC TRANSPORTER PERMEASE PROTEIN"/>
    <property type="match status" value="1"/>
</dbReference>
<reference evidence="10" key="1">
    <citation type="journal article" date="2021" name="Microorganisms">
        <title>Phylogenomic Reconstruction and Metabolic Potential of the Genus Aminobacter.</title>
        <authorList>
            <person name="Artuso I."/>
            <person name="Turrini P."/>
            <person name="Pirolo M."/>
            <person name="Lugli G.A."/>
            <person name="Ventura M."/>
            <person name="Visca P."/>
        </authorList>
    </citation>
    <scope>NUCLEOTIDE SEQUENCE</scope>
    <source>
        <strain evidence="10">LMG 26462</strain>
    </source>
</reference>
<dbReference type="GO" id="GO:0005886">
    <property type="term" value="C:plasma membrane"/>
    <property type="evidence" value="ECO:0007669"/>
    <property type="project" value="UniProtKB-SubCell"/>
</dbReference>
<evidence type="ECO:0000256" key="7">
    <source>
        <dbReference type="ARBA" id="ARBA00023136"/>
    </source>
</evidence>
<feature type="transmembrane region" description="Helical" evidence="8">
    <location>
        <begin position="379"/>
        <end position="407"/>
    </location>
</feature>
<dbReference type="Proteomes" id="UP001138921">
    <property type="component" value="Unassembled WGS sequence"/>
</dbReference>
<evidence type="ECO:0000256" key="3">
    <source>
        <dbReference type="ARBA" id="ARBA00022448"/>
    </source>
</evidence>
<comment type="caution">
    <text evidence="10">The sequence shown here is derived from an EMBL/GenBank/DDBJ whole genome shotgun (WGS) entry which is preliminary data.</text>
</comment>
<evidence type="ECO:0000256" key="1">
    <source>
        <dbReference type="ARBA" id="ARBA00004651"/>
    </source>
</evidence>
<evidence type="ECO:0000313" key="10">
    <source>
        <dbReference type="EMBL" id="MBT1160231.1"/>
    </source>
</evidence>
<dbReference type="Pfam" id="PF00528">
    <property type="entry name" value="BPD_transp_1"/>
    <property type="match status" value="2"/>
</dbReference>
<dbReference type="Gene3D" id="1.10.3720.10">
    <property type="entry name" value="MetI-like"/>
    <property type="match status" value="2"/>
</dbReference>
<dbReference type="InterPro" id="IPR000515">
    <property type="entry name" value="MetI-like"/>
</dbReference>
<feature type="transmembrane region" description="Helical" evidence="8">
    <location>
        <begin position="60"/>
        <end position="83"/>
    </location>
</feature>
<evidence type="ECO:0000256" key="2">
    <source>
        <dbReference type="ARBA" id="ARBA00007069"/>
    </source>
</evidence>
<dbReference type="PANTHER" id="PTHR42929">
    <property type="entry name" value="INNER MEMBRANE ABC TRANSPORTER PERMEASE PROTEIN YDCU-RELATED-RELATED"/>
    <property type="match status" value="1"/>
</dbReference>
<gene>
    <name evidence="10" type="ORF">J1C56_32400</name>
</gene>
<feature type="transmembrane region" description="Helical" evidence="8">
    <location>
        <begin position="95"/>
        <end position="119"/>
    </location>
</feature>
<feature type="transmembrane region" description="Helical" evidence="8">
    <location>
        <begin position="554"/>
        <end position="576"/>
    </location>
</feature>
<dbReference type="InterPro" id="IPR035906">
    <property type="entry name" value="MetI-like_sf"/>
</dbReference>
<feature type="domain" description="ABC transmembrane type-1" evidence="9">
    <location>
        <begin position="61"/>
        <end position="268"/>
    </location>
</feature>
<keyword evidence="3 8" id="KW-0813">Transport</keyword>
<feature type="transmembrane region" description="Helical" evidence="8">
    <location>
        <begin position="332"/>
        <end position="359"/>
    </location>
</feature>
<name>A0A9X1D974_9HYPH</name>
<keyword evidence="5 8" id="KW-0812">Transmembrane</keyword>
<dbReference type="GO" id="GO:0055085">
    <property type="term" value="P:transmembrane transport"/>
    <property type="evidence" value="ECO:0007669"/>
    <property type="project" value="InterPro"/>
</dbReference>
<organism evidence="10 11">
    <name type="scientific">Aminobacter anthyllidis</name>
    <dbReference type="NCBI Taxonomy" id="1035067"/>
    <lineage>
        <taxon>Bacteria</taxon>
        <taxon>Pseudomonadati</taxon>
        <taxon>Pseudomonadota</taxon>
        <taxon>Alphaproteobacteria</taxon>
        <taxon>Hyphomicrobiales</taxon>
        <taxon>Phyllobacteriaceae</taxon>
        <taxon>Aminobacter</taxon>
    </lineage>
</organism>
<dbReference type="CDD" id="cd06261">
    <property type="entry name" value="TM_PBP2"/>
    <property type="match status" value="2"/>
</dbReference>
<feature type="transmembrane region" description="Helical" evidence="8">
    <location>
        <begin position="12"/>
        <end position="35"/>
    </location>
</feature>
<keyword evidence="7 8" id="KW-0472">Membrane</keyword>
<feature type="transmembrane region" description="Helical" evidence="8">
    <location>
        <begin position="455"/>
        <end position="476"/>
    </location>
</feature>
<protein>
    <submittedName>
        <fullName evidence="10">ABC transporter permease subunit</fullName>
    </submittedName>
</protein>
<evidence type="ECO:0000256" key="8">
    <source>
        <dbReference type="RuleBase" id="RU363032"/>
    </source>
</evidence>
<dbReference type="PROSITE" id="PS50928">
    <property type="entry name" value="ABC_TM1"/>
    <property type="match status" value="2"/>
</dbReference>
<accession>A0A9X1D974</accession>
<evidence type="ECO:0000313" key="11">
    <source>
        <dbReference type="Proteomes" id="UP001138921"/>
    </source>
</evidence>
<dbReference type="AlphaFoldDB" id="A0A9X1D974"/>
<feature type="transmembrane region" description="Helical" evidence="8">
    <location>
        <begin position="497"/>
        <end position="518"/>
    </location>
</feature>
<keyword evidence="6 8" id="KW-1133">Transmembrane helix</keyword>
<evidence type="ECO:0000259" key="9">
    <source>
        <dbReference type="PROSITE" id="PS50928"/>
    </source>
</evidence>
<comment type="similarity">
    <text evidence="2">Belongs to the binding-protein-dependent transport system permease family. CysTW subfamily.</text>
</comment>
<comment type="subcellular location">
    <subcellularLocation>
        <location evidence="1 8">Cell membrane</location>
        <topology evidence="1 8">Multi-pass membrane protein</topology>
    </subcellularLocation>
</comment>
<keyword evidence="11" id="KW-1185">Reference proteome</keyword>
<feature type="transmembrane region" description="Helical" evidence="8">
    <location>
        <begin position="419"/>
        <end position="443"/>
    </location>
</feature>
<feature type="domain" description="ABC transmembrane type-1" evidence="9">
    <location>
        <begin position="384"/>
        <end position="573"/>
    </location>
</feature>
<proteinExistence type="inferred from homology"/>
<evidence type="ECO:0000256" key="4">
    <source>
        <dbReference type="ARBA" id="ARBA00022475"/>
    </source>
</evidence>